<evidence type="ECO:0000256" key="1">
    <source>
        <dbReference type="SAM" id="MobiDB-lite"/>
    </source>
</evidence>
<evidence type="ECO:0000313" key="3">
    <source>
        <dbReference type="Proteomes" id="UP000007799"/>
    </source>
</evidence>
<feature type="compositionally biased region" description="Basic and acidic residues" evidence="1">
    <location>
        <begin position="100"/>
        <end position="129"/>
    </location>
</feature>
<feature type="compositionally biased region" description="Low complexity" evidence="1">
    <location>
        <begin position="375"/>
        <end position="401"/>
    </location>
</feature>
<name>F2UJI4_SALR5</name>
<feature type="region of interest" description="Disordered" evidence="1">
    <location>
        <begin position="494"/>
        <end position="517"/>
    </location>
</feature>
<proteinExistence type="predicted"/>
<feature type="compositionally biased region" description="Polar residues" evidence="1">
    <location>
        <begin position="239"/>
        <end position="248"/>
    </location>
</feature>
<dbReference type="RefSeq" id="XP_004990627.1">
    <property type="nucleotide sequence ID" value="XM_004990570.1"/>
</dbReference>
<feature type="compositionally biased region" description="Polar residues" evidence="1">
    <location>
        <begin position="38"/>
        <end position="47"/>
    </location>
</feature>
<dbReference type="Proteomes" id="UP000007799">
    <property type="component" value="Unassembled WGS sequence"/>
</dbReference>
<feature type="compositionally biased region" description="Basic and acidic residues" evidence="1">
    <location>
        <begin position="53"/>
        <end position="66"/>
    </location>
</feature>
<organism evidence="3">
    <name type="scientific">Salpingoeca rosetta (strain ATCC 50818 / BSB-021)</name>
    <dbReference type="NCBI Taxonomy" id="946362"/>
    <lineage>
        <taxon>Eukaryota</taxon>
        <taxon>Choanoflagellata</taxon>
        <taxon>Craspedida</taxon>
        <taxon>Salpingoecidae</taxon>
        <taxon>Salpingoeca</taxon>
    </lineage>
</organism>
<gene>
    <name evidence="2" type="ORF">PTSG_08378</name>
</gene>
<feature type="region of interest" description="Disordered" evidence="1">
    <location>
        <begin position="1"/>
        <end position="66"/>
    </location>
</feature>
<keyword evidence="3" id="KW-1185">Reference proteome</keyword>
<dbReference type="AlphaFoldDB" id="F2UJI4"/>
<dbReference type="InParanoid" id="F2UJI4"/>
<protein>
    <submittedName>
        <fullName evidence="2">Uncharacterized protein</fullName>
    </submittedName>
</protein>
<sequence>MTSGGESDDGGGTGSGGGDSGSGDQNMETIDVGDGRHSASSGTSHEGSAQEAHVTRHLGDRHGADEELHPADALLQQTTVDVVSTHAPRQQQQHPQPHQPHHEQLHQQQQHQHEQRQEHHDHRIPRHFDVPQLPAPHDMGGVSPSPHLHPFHPGPSHHHPHHHHHDQRQHDQHQQHQHQHPQQQSPSLSHPHLPHPQPPPHPHQGSLHVPEAHHHHHHQAEVPVTMHQQHHHHQHHHQFPTSQPSDAQSLYPFPYPHQHPSQAMTFDYASPSHVPATHTLEQPYPLQHAPSQEHEHQQQGLDMTPSTFPFAHTTQHLPVSSSSASTTPTSVGHALLPAISNAHQHSMHPPPSVITSTHGPAPVDVGSHHNGTPTQHHQLQQQQQQQQQHQQHAVPPQHYQQTTQVPNIEPHEQQQQQQHEQQQQNQNQKQQQQPQQQQSQQQEPQQQRQQHQPLKVSSELGPLIETWRSQRKVWYETSHMADRKSRCERLQFGQTPRKTKSNGMKKTPQCRQDLSSTGPPCGRPHCGYCSRFNQKKSCPKCHAWVKMAKRTCACGQSLTTSTPTFFYPPLASKDKGVSCCTQAIEKHLNAMAQHRFGQAVALYAARDGASQGRAEAGLIASYCNDLFITDHRGKVVADVTPDVDRSCDLPDEHHLMSDAECTYWTRQIRTLRTRVQGALKDATQAMTEYMKLKHGGAAALADAMRNFSESVQWRPHGCCYDTQQQQQQQQQK</sequence>
<feature type="compositionally biased region" description="Basic residues" evidence="1">
    <location>
        <begin position="228"/>
        <end position="238"/>
    </location>
</feature>
<feature type="compositionally biased region" description="Gly residues" evidence="1">
    <location>
        <begin position="10"/>
        <end position="21"/>
    </location>
</feature>
<dbReference type="EMBL" id="GL832977">
    <property type="protein sequence ID" value="EGD77283.1"/>
    <property type="molecule type" value="Genomic_DNA"/>
</dbReference>
<feature type="region of interest" description="Disordered" evidence="1">
    <location>
        <begin position="342"/>
        <end position="463"/>
    </location>
</feature>
<dbReference type="STRING" id="946362.F2UJI4"/>
<dbReference type="GeneID" id="16071186"/>
<evidence type="ECO:0000313" key="2">
    <source>
        <dbReference type="EMBL" id="EGD77283.1"/>
    </source>
</evidence>
<reference evidence="2" key="1">
    <citation type="submission" date="2009-08" db="EMBL/GenBank/DDBJ databases">
        <title>Annotation of Salpingoeca rosetta.</title>
        <authorList>
            <consortium name="The Broad Institute Genome Sequencing Platform"/>
            <person name="Russ C."/>
            <person name="Cuomo C."/>
            <person name="Burger G."/>
            <person name="Gray M.W."/>
            <person name="Holland P.W.H."/>
            <person name="King N."/>
            <person name="Lang F.B.F."/>
            <person name="Roger A.J."/>
            <person name="Ruiz-Trillo I."/>
            <person name="Young S.K."/>
            <person name="Zeng Q."/>
            <person name="Gargeya S."/>
            <person name="Alvarado L."/>
            <person name="Berlin A."/>
            <person name="Chapman S.B."/>
            <person name="Chen Z."/>
            <person name="Freedman E."/>
            <person name="Gellesch M."/>
            <person name="Goldberg J."/>
            <person name="Griggs A."/>
            <person name="Gujja S."/>
            <person name="Heilman E."/>
            <person name="Heiman D."/>
            <person name="Howarth C."/>
            <person name="Mehta T."/>
            <person name="Neiman D."/>
            <person name="Pearson M."/>
            <person name="Roberts A."/>
            <person name="Saif S."/>
            <person name="Shea T."/>
            <person name="Shenoy N."/>
            <person name="Sisk P."/>
            <person name="Stolte C."/>
            <person name="Sykes S."/>
            <person name="White J."/>
            <person name="Yandava C."/>
            <person name="Haas B."/>
            <person name="Nusbaum C."/>
            <person name="Birren B."/>
        </authorList>
    </citation>
    <scope>NUCLEOTIDE SEQUENCE [LARGE SCALE GENOMIC DNA]</scope>
    <source>
        <strain evidence="2">ATCC 50818</strain>
    </source>
</reference>
<feature type="region of interest" description="Disordered" evidence="1">
    <location>
        <begin position="84"/>
        <end position="258"/>
    </location>
</feature>
<feature type="compositionally biased region" description="Basic residues" evidence="1">
    <location>
        <begin position="155"/>
        <end position="167"/>
    </location>
</feature>
<dbReference type="KEGG" id="sre:PTSG_08378"/>
<feature type="compositionally biased region" description="Low complexity" evidence="1">
    <location>
        <begin position="413"/>
        <end position="452"/>
    </location>
</feature>
<dbReference type="OMA" id="PRDHYYH"/>
<accession>F2UJI4</accession>
<feature type="compositionally biased region" description="Low complexity" evidence="1">
    <location>
        <begin position="180"/>
        <end position="191"/>
    </location>
</feature>